<protein>
    <submittedName>
        <fullName evidence="2">Uncharacterized protein</fullName>
    </submittedName>
</protein>
<keyword evidence="3" id="KW-1185">Reference proteome</keyword>
<proteinExistence type="predicted"/>
<reference evidence="2" key="2">
    <citation type="submission" date="2020-09" db="EMBL/GenBank/DDBJ databases">
        <authorList>
            <person name="Sun Q."/>
            <person name="Zhou Y."/>
        </authorList>
    </citation>
    <scope>NUCLEOTIDE SEQUENCE</scope>
    <source>
        <strain evidence="2">CGMCC 1.8984</strain>
    </source>
</reference>
<feature type="region of interest" description="Disordered" evidence="1">
    <location>
        <begin position="109"/>
        <end position="132"/>
    </location>
</feature>
<dbReference type="Proteomes" id="UP000636956">
    <property type="component" value="Unassembled WGS sequence"/>
</dbReference>
<comment type="caution">
    <text evidence="2">The sequence shown here is derived from an EMBL/GenBank/DDBJ whole genome shotgun (WGS) entry which is preliminary data.</text>
</comment>
<reference evidence="2" key="1">
    <citation type="journal article" date="2014" name="Int. J. Syst. Evol. Microbiol.">
        <title>Complete genome sequence of Corynebacterium casei LMG S-19264T (=DSM 44701T), isolated from a smear-ripened cheese.</title>
        <authorList>
            <consortium name="US DOE Joint Genome Institute (JGI-PGF)"/>
            <person name="Walter F."/>
            <person name="Albersmeier A."/>
            <person name="Kalinowski J."/>
            <person name="Ruckert C."/>
        </authorList>
    </citation>
    <scope>NUCLEOTIDE SEQUENCE</scope>
    <source>
        <strain evidence="2">CGMCC 1.8984</strain>
    </source>
</reference>
<accession>A0A917PQM2</accession>
<sequence length="183" mass="19509">MTGTVTDAARVAAERARTMPLTPVDPPAAVIRTLEDAALSRIDVEAARRLVDLGRRFDRTVSRLRQELARRQDHAEEEPVPRPAWGWDAVGFLLALMAAPLLLAGASEGGHGGARGGRAARPAATGRASPRRATWCCPGVVSEDAGERAEGLAGGRIRHGPLPRIGGGRLRLRQPPHRRGGHL</sequence>
<feature type="compositionally biased region" description="Low complexity" evidence="1">
    <location>
        <begin position="117"/>
        <end position="132"/>
    </location>
</feature>
<feature type="compositionally biased region" description="Basic residues" evidence="1">
    <location>
        <begin position="170"/>
        <end position="183"/>
    </location>
</feature>
<evidence type="ECO:0000256" key="1">
    <source>
        <dbReference type="SAM" id="MobiDB-lite"/>
    </source>
</evidence>
<organism evidence="2 3">
    <name type="scientific">Agromyces bauzanensis</name>
    <dbReference type="NCBI Taxonomy" id="1308924"/>
    <lineage>
        <taxon>Bacteria</taxon>
        <taxon>Bacillati</taxon>
        <taxon>Actinomycetota</taxon>
        <taxon>Actinomycetes</taxon>
        <taxon>Micrococcales</taxon>
        <taxon>Microbacteriaceae</taxon>
        <taxon>Agromyces</taxon>
    </lineage>
</organism>
<dbReference type="EMBL" id="BMMD01000018">
    <property type="protein sequence ID" value="GGJ88298.1"/>
    <property type="molecule type" value="Genomic_DNA"/>
</dbReference>
<dbReference type="AlphaFoldDB" id="A0A917PQM2"/>
<name>A0A917PQM2_9MICO</name>
<feature type="region of interest" description="Disordered" evidence="1">
    <location>
        <begin position="153"/>
        <end position="183"/>
    </location>
</feature>
<evidence type="ECO:0000313" key="2">
    <source>
        <dbReference type="EMBL" id="GGJ88298.1"/>
    </source>
</evidence>
<gene>
    <name evidence="2" type="ORF">GCM10011372_28560</name>
</gene>
<evidence type="ECO:0000313" key="3">
    <source>
        <dbReference type="Proteomes" id="UP000636956"/>
    </source>
</evidence>